<accession>A0ACB5SIU3</accession>
<sequence length="129" mass="14649">MSSYNHSSPRGAGGREGHGSFVPPPQAYQAPPPVNHQQQLQPYQHGTHDNTSLAPWTAPPAQPYRGESYNSQRSHHSHRSRRSHHSDDDEYSSSRRHRYNERRPTIGASLYWMWDLIVGAIRSPSGKRA</sequence>
<organism evidence="1 2">
    <name type="scientific">Neofusicoccum parvum</name>
    <dbReference type="NCBI Taxonomy" id="310453"/>
    <lineage>
        <taxon>Eukaryota</taxon>
        <taxon>Fungi</taxon>
        <taxon>Dikarya</taxon>
        <taxon>Ascomycota</taxon>
        <taxon>Pezizomycotina</taxon>
        <taxon>Dothideomycetes</taxon>
        <taxon>Dothideomycetes incertae sedis</taxon>
        <taxon>Botryosphaeriales</taxon>
        <taxon>Botryosphaeriaceae</taxon>
        <taxon>Neofusicoccum</taxon>
    </lineage>
</organism>
<comment type="caution">
    <text evidence="1">The sequence shown here is derived from an EMBL/GenBank/DDBJ whole genome shotgun (WGS) entry which is preliminary data.</text>
</comment>
<dbReference type="Proteomes" id="UP001165186">
    <property type="component" value="Unassembled WGS sequence"/>
</dbReference>
<reference evidence="1" key="1">
    <citation type="submission" date="2024-09" db="EMBL/GenBank/DDBJ databases">
        <title>Draft Genome Sequences of Neofusicoccum parvum.</title>
        <authorList>
            <person name="Ashida A."/>
            <person name="Camagna M."/>
            <person name="Tanaka A."/>
            <person name="Takemoto D."/>
        </authorList>
    </citation>
    <scope>NUCLEOTIDE SEQUENCE</scope>
    <source>
        <strain evidence="1">PPO83</strain>
    </source>
</reference>
<protein>
    <submittedName>
        <fullName evidence="1">Uncharacterized protein</fullName>
    </submittedName>
</protein>
<proteinExistence type="predicted"/>
<dbReference type="EMBL" id="BSXG01000108">
    <property type="protein sequence ID" value="GME43248.1"/>
    <property type="molecule type" value="Genomic_DNA"/>
</dbReference>
<evidence type="ECO:0000313" key="1">
    <source>
        <dbReference type="EMBL" id="GME43248.1"/>
    </source>
</evidence>
<name>A0ACB5SIU3_9PEZI</name>
<evidence type="ECO:0000313" key="2">
    <source>
        <dbReference type="Proteomes" id="UP001165186"/>
    </source>
</evidence>
<gene>
    <name evidence="1" type="primary">g1869</name>
    <name evidence="1" type="ORF">NpPPO83_00001869</name>
</gene>
<keyword evidence="2" id="KW-1185">Reference proteome</keyword>